<dbReference type="InterPro" id="IPR007627">
    <property type="entry name" value="RNA_pol_sigma70_r2"/>
</dbReference>
<dbReference type="CDD" id="cd06171">
    <property type="entry name" value="Sigma70_r4"/>
    <property type="match status" value="1"/>
</dbReference>
<dbReference type="Pfam" id="PF08281">
    <property type="entry name" value="Sigma70_r4_2"/>
    <property type="match status" value="1"/>
</dbReference>
<gene>
    <name evidence="8" type="ORF">VJ920_10700</name>
</gene>
<evidence type="ECO:0000259" key="6">
    <source>
        <dbReference type="Pfam" id="PF04542"/>
    </source>
</evidence>
<evidence type="ECO:0000259" key="7">
    <source>
        <dbReference type="Pfam" id="PF08281"/>
    </source>
</evidence>
<dbReference type="Proteomes" id="UP001343724">
    <property type="component" value="Unassembled WGS sequence"/>
</dbReference>
<dbReference type="InterPro" id="IPR013325">
    <property type="entry name" value="RNA_pol_sigma_r2"/>
</dbReference>
<dbReference type="Gene3D" id="1.10.1740.10">
    <property type="match status" value="1"/>
</dbReference>
<dbReference type="RefSeq" id="WP_326437318.1">
    <property type="nucleotide sequence ID" value="NZ_JAYMFH010000017.1"/>
</dbReference>
<dbReference type="Gene3D" id="1.10.10.10">
    <property type="entry name" value="Winged helix-like DNA-binding domain superfamily/Winged helix DNA-binding domain"/>
    <property type="match status" value="1"/>
</dbReference>
<name>A0ABU6J186_9ACTN</name>
<dbReference type="NCBIfam" id="TIGR02937">
    <property type="entry name" value="sigma70-ECF"/>
    <property type="match status" value="1"/>
</dbReference>
<protein>
    <submittedName>
        <fullName evidence="8">Sigma-70 family RNA polymerase sigma factor</fullName>
    </submittedName>
</protein>
<dbReference type="InterPro" id="IPR013249">
    <property type="entry name" value="RNA_pol_sigma70_r4_t2"/>
</dbReference>
<reference evidence="8 9" key="1">
    <citation type="submission" date="2024-01" db="EMBL/GenBank/DDBJ databases">
        <title>novel species in genus Adlercreutzia.</title>
        <authorList>
            <person name="Liu X."/>
        </authorList>
    </citation>
    <scope>NUCLEOTIDE SEQUENCE [LARGE SCALE GENOMIC DNA]</scope>
    <source>
        <strain evidence="8 9">R22</strain>
    </source>
</reference>
<proteinExistence type="inferred from homology"/>
<evidence type="ECO:0000256" key="1">
    <source>
        <dbReference type="ARBA" id="ARBA00010641"/>
    </source>
</evidence>
<dbReference type="PANTHER" id="PTHR43133">
    <property type="entry name" value="RNA POLYMERASE ECF-TYPE SIGMA FACTO"/>
    <property type="match status" value="1"/>
</dbReference>
<feature type="domain" description="RNA polymerase sigma-70 region 2" evidence="6">
    <location>
        <begin position="18"/>
        <end position="84"/>
    </location>
</feature>
<dbReference type="PANTHER" id="PTHR43133:SF8">
    <property type="entry name" value="RNA POLYMERASE SIGMA FACTOR HI_1459-RELATED"/>
    <property type="match status" value="1"/>
</dbReference>
<feature type="domain" description="RNA polymerase sigma factor 70 region 4 type 2" evidence="7">
    <location>
        <begin position="116"/>
        <end position="167"/>
    </location>
</feature>
<evidence type="ECO:0000256" key="2">
    <source>
        <dbReference type="ARBA" id="ARBA00023015"/>
    </source>
</evidence>
<evidence type="ECO:0000313" key="9">
    <source>
        <dbReference type="Proteomes" id="UP001343724"/>
    </source>
</evidence>
<keyword evidence="4" id="KW-0238">DNA-binding</keyword>
<evidence type="ECO:0000313" key="8">
    <source>
        <dbReference type="EMBL" id="MEC4295778.1"/>
    </source>
</evidence>
<comment type="caution">
    <text evidence="8">The sequence shown here is derived from an EMBL/GenBank/DDBJ whole genome shotgun (WGS) entry which is preliminary data.</text>
</comment>
<sequence length="179" mass="21588">MDSEDCIINRKDLLEYAIRTFGGDVYRFALSQVLRRHTAEDIYQEVFVALYQSAPLFHDDEHLKRWLFKTASHRCKRFFHEQSRRTKEILVDPTDYTEAAFLQNACDESHHDEESEIWNFVEKLSPNQRKLIYLFYVEQYTTKEIAEMTNMPHNTVRTNLRRARQTLRRYLEDGRGHEH</sequence>
<dbReference type="InterPro" id="IPR013324">
    <property type="entry name" value="RNA_pol_sigma_r3/r4-like"/>
</dbReference>
<dbReference type="InterPro" id="IPR036388">
    <property type="entry name" value="WH-like_DNA-bd_sf"/>
</dbReference>
<keyword evidence="9" id="KW-1185">Reference proteome</keyword>
<evidence type="ECO:0000256" key="5">
    <source>
        <dbReference type="ARBA" id="ARBA00023163"/>
    </source>
</evidence>
<accession>A0ABU6J186</accession>
<dbReference type="InterPro" id="IPR039425">
    <property type="entry name" value="RNA_pol_sigma-70-like"/>
</dbReference>
<dbReference type="SUPFAM" id="SSF88946">
    <property type="entry name" value="Sigma2 domain of RNA polymerase sigma factors"/>
    <property type="match status" value="1"/>
</dbReference>
<keyword evidence="2" id="KW-0805">Transcription regulation</keyword>
<evidence type="ECO:0000256" key="3">
    <source>
        <dbReference type="ARBA" id="ARBA00023082"/>
    </source>
</evidence>
<dbReference type="EMBL" id="JAYMFH010000017">
    <property type="protein sequence ID" value="MEC4295778.1"/>
    <property type="molecule type" value="Genomic_DNA"/>
</dbReference>
<dbReference type="SUPFAM" id="SSF88659">
    <property type="entry name" value="Sigma3 and sigma4 domains of RNA polymerase sigma factors"/>
    <property type="match status" value="1"/>
</dbReference>
<dbReference type="InterPro" id="IPR014284">
    <property type="entry name" value="RNA_pol_sigma-70_dom"/>
</dbReference>
<keyword evidence="3" id="KW-0731">Sigma factor</keyword>
<evidence type="ECO:0000256" key="4">
    <source>
        <dbReference type="ARBA" id="ARBA00023125"/>
    </source>
</evidence>
<comment type="similarity">
    <text evidence="1">Belongs to the sigma-70 factor family. ECF subfamily.</text>
</comment>
<keyword evidence="5" id="KW-0804">Transcription</keyword>
<dbReference type="Pfam" id="PF04542">
    <property type="entry name" value="Sigma70_r2"/>
    <property type="match status" value="1"/>
</dbReference>
<organism evidence="8 9">
    <name type="scientific">Adlercreutzia shanghongiae</name>
    <dbReference type="NCBI Taxonomy" id="3111773"/>
    <lineage>
        <taxon>Bacteria</taxon>
        <taxon>Bacillati</taxon>
        <taxon>Actinomycetota</taxon>
        <taxon>Coriobacteriia</taxon>
        <taxon>Eggerthellales</taxon>
        <taxon>Eggerthellaceae</taxon>
        <taxon>Adlercreutzia</taxon>
    </lineage>
</organism>